<dbReference type="InterPro" id="IPR006674">
    <property type="entry name" value="HD_domain"/>
</dbReference>
<dbReference type="SMART" id="SM00471">
    <property type="entry name" value="HDc"/>
    <property type="match status" value="1"/>
</dbReference>
<dbReference type="NCBIfam" id="TIGR00277">
    <property type="entry name" value="HDIG"/>
    <property type="match status" value="1"/>
</dbReference>
<organism evidence="4 5">
    <name type="scientific">Lachnotalea glycerini</name>
    <dbReference type="NCBI Taxonomy" id="1763509"/>
    <lineage>
        <taxon>Bacteria</taxon>
        <taxon>Bacillati</taxon>
        <taxon>Bacillota</taxon>
        <taxon>Clostridia</taxon>
        <taxon>Lachnospirales</taxon>
        <taxon>Lachnospiraceae</taxon>
        <taxon>Lachnotalea</taxon>
    </lineage>
</organism>
<accession>A0A255IHF7</accession>
<dbReference type="EMBL" id="QICS01000003">
    <property type="protein sequence ID" value="PXV91781.1"/>
    <property type="molecule type" value="Genomic_DNA"/>
</dbReference>
<sequence>MKRVLTKDLIPGMITAENVYTISGQLILPENLKLTDKMIIRLEFYAIEEITVVDDTEQVATKPVSLYREKIDNSLEFKKFREIFFENVEYFQNSINTVINRITPIDTYSLLTNTLNIFSSNLTSIGVFDMLHNMREYDDVTYHHSMSVGIICNIMGKWLGFSKEDTEVLTLAGLLHDTGKIMMPDNILKKPSRLSVTEYEIIKTHPFQGYNLLKGEDLDERIKNAALMHHERCDGSGYPSRLVSNEIDDFAKIVAIADVYDAMTSARIYRGPLCPFDVIHIFESEGLRKFEPRFLLPFLERIVNTYMNNDILLNNGETGTIIMINRLYLSKPVIKTATGFIDLSAEPDLYIMKIL</sequence>
<dbReference type="OrthoDB" id="9804747at2"/>
<dbReference type="PROSITE" id="PS51831">
    <property type="entry name" value="HD"/>
    <property type="match status" value="1"/>
</dbReference>
<dbReference type="Pfam" id="PF13487">
    <property type="entry name" value="HD_5"/>
    <property type="match status" value="1"/>
</dbReference>
<reference evidence="3 6" key="2">
    <citation type="submission" date="2018-05" db="EMBL/GenBank/DDBJ databases">
        <title>Genomic Encyclopedia of Type Strains, Phase IV (KMG-IV): sequencing the most valuable type-strain genomes for metagenomic binning, comparative biology and taxonomic classification.</title>
        <authorList>
            <person name="Goeker M."/>
        </authorList>
    </citation>
    <scope>NUCLEOTIDE SEQUENCE [LARGE SCALE GENOMIC DNA]</scope>
    <source>
        <strain evidence="3 6">DSM 28816</strain>
    </source>
</reference>
<evidence type="ECO:0000259" key="1">
    <source>
        <dbReference type="PROSITE" id="PS51831"/>
    </source>
</evidence>
<comment type="caution">
    <text evidence="4">The sequence shown here is derived from an EMBL/GenBank/DDBJ whole genome shotgun (WGS) entry which is preliminary data.</text>
</comment>
<dbReference type="PROSITE" id="PS51832">
    <property type="entry name" value="HD_GYP"/>
    <property type="match status" value="1"/>
</dbReference>
<evidence type="ECO:0000313" key="6">
    <source>
        <dbReference type="Proteomes" id="UP000247523"/>
    </source>
</evidence>
<evidence type="ECO:0000313" key="4">
    <source>
        <dbReference type="EMBL" id="RDY27368.1"/>
    </source>
</evidence>
<dbReference type="InterPro" id="IPR006675">
    <property type="entry name" value="HDIG_dom"/>
</dbReference>
<dbReference type="InterPro" id="IPR003607">
    <property type="entry name" value="HD/PDEase_dom"/>
</dbReference>
<evidence type="ECO:0000313" key="5">
    <source>
        <dbReference type="Proteomes" id="UP000216411"/>
    </source>
</evidence>
<dbReference type="CDD" id="cd00077">
    <property type="entry name" value="HDc"/>
    <property type="match status" value="1"/>
</dbReference>
<feature type="domain" description="HD" evidence="1">
    <location>
        <begin position="141"/>
        <end position="263"/>
    </location>
</feature>
<keyword evidence="3" id="KW-0808">Transferase</keyword>
<dbReference type="AlphaFoldDB" id="A0A255IHF7"/>
<dbReference type="PANTHER" id="PTHR43155:SF2">
    <property type="entry name" value="CYCLIC DI-GMP PHOSPHODIESTERASE PA4108"/>
    <property type="match status" value="1"/>
</dbReference>
<dbReference type="GO" id="GO:0016740">
    <property type="term" value="F:transferase activity"/>
    <property type="evidence" value="ECO:0007669"/>
    <property type="project" value="UniProtKB-KW"/>
</dbReference>
<proteinExistence type="predicted"/>
<dbReference type="EMBL" id="NOKA02000110">
    <property type="protein sequence ID" value="RDY27368.1"/>
    <property type="molecule type" value="Genomic_DNA"/>
</dbReference>
<dbReference type="RefSeq" id="WP_094377386.1">
    <property type="nucleotide sequence ID" value="NZ_NOKA02000110.1"/>
</dbReference>
<dbReference type="Proteomes" id="UP000216411">
    <property type="component" value="Unassembled WGS sequence"/>
</dbReference>
<protein>
    <submittedName>
        <fullName evidence="4">HD-GYP domain-containing protein</fullName>
    </submittedName>
    <submittedName>
        <fullName evidence="3">Putative nucleotidyltransferase with HDIG domain</fullName>
    </submittedName>
</protein>
<name>A0A255IHF7_9FIRM</name>
<reference evidence="4 5" key="1">
    <citation type="journal article" date="2017" name="Genome Announc.">
        <title>Draft Genome Sequence of a Sporulating and Motile Strain of Lachnotalea glycerini Isolated from Water in Quebec City, Canada.</title>
        <authorList>
            <person name="Maheux A.F."/>
            <person name="Boudreau D.K."/>
            <person name="Berube E."/>
            <person name="Boissinot M."/>
            <person name="Raymond F."/>
            <person name="Brodeur S."/>
            <person name="Corbeil J."/>
            <person name="Isabel S."/>
            <person name="Omar R.F."/>
            <person name="Bergeron M.G."/>
        </authorList>
    </citation>
    <scope>NUCLEOTIDE SEQUENCE [LARGE SCALE GENOMIC DNA]</scope>
    <source>
        <strain evidence="4 5">CCRI-19302</strain>
    </source>
</reference>
<dbReference type="SUPFAM" id="SSF109604">
    <property type="entry name" value="HD-domain/PDEase-like"/>
    <property type="match status" value="1"/>
</dbReference>
<feature type="domain" description="HD-GYP" evidence="2">
    <location>
        <begin position="119"/>
        <end position="314"/>
    </location>
</feature>
<keyword evidence="5" id="KW-1185">Reference proteome</keyword>
<gene>
    <name evidence="3" type="ORF">C8E03_103351</name>
    <name evidence="4" type="ORF">CG710_020770</name>
</gene>
<evidence type="ECO:0000313" key="3">
    <source>
        <dbReference type="EMBL" id="PXV91781.1"/>
    </source>
</evidence>
<reference evidence="4" key="3">
    <citation type="submission" date="2018-07" db="EMBL/GenBank/DDBJ databases">
        <authorList>
            <person name="Quirk P.G."/>
            <person name="Krulwich T.A."/>
        </authorList>
    </citation>
    <scope>NUCLEOTIDE SEQUENCE</scope>
    <source>
        <strain evidence="4">CCRI-19302</strain>
    </source>
</reference>
<evidence type="ECO:0000259" key="2">
    <source>
        <dbReference type="PROSITE" id="PS51832"/>
    </source>
</evidence>
<dbReference type="Gene3D" id="1.10.3210.10">
    <property type="entry name" value="Hypothetical protein af1432"/>
    <property type="match status" value="1"/>
</dbReference>
<dbReference type="InterPro" id="IPR037522">
    <property type="entry name" value="HD_GYP_dom"/>
</dbReference>
<dbReference type="Proteomes" id="UP000247523">
    <property type="component" value="Unassembled WGS sequence"/>
</dbReference>
<dbReference type="PANTHER" id="PTHR43155">
    <property type="entry name" value="CYCLIC DI-GMP PHOSPHODIESTERASE PA4108-RELATED"/>
    <property type="match status" value="1"/>
</dbReference>